<dbReference type="SUPFAM" id="SSF55174">
    <property type="entry name" value="Alpha-L RNA-binding motif"/>
    <property type="match status" value="1"/>
</dbReference>
<feature type="domain" description="RNA-binding S4" evidence="3">
    <location>
        <begin position="24"/>
        <end position="89"/>
    </location>
</feature>
<dbReference type="STRING" id="1545044.SAMN05444276_102359"/>
<evidence type="ECO:0000256" key="2">
    <source>
        <dbReference type="SAM" id="MobiDB-lite"/>
    </source>
</evidence>
<accession>A0A1H2X2V9</accession>
<dbReference type="Pfam" id="PF01479">
    <property type="entry name" value="S4"/>
    <property type="match status" value="1"/>
</dbReference>
<organism evidence="4 5">
    <name type="scientific">Paracoccus sanguinis</name>
    <dbReference type="NCBI Taxonomy" id="1545044"/>
    <lineage>
        <taxon>Bacteria</taxon>
        <taxon>Pseudomonadati</taxon>
        <taxon>Pseudomonadota</taxon>
        <taxon>Alphaproteobacteria</taxon>
        <taxon>Rhodobacterales</taxon>
        <taxon>Paracoccaceae</taxon>
        <taxon>Paracoccus</taxon>
    </lineage>
</organism>
<dbReference type="RefSeq" id="WP_081969260.1">
    <property type="nucleotide sequence ID" value="NZ_FNNA01000002.1"/>
</dbReference>
<dbReference type="OrthoDB" id="9797176at2"/>
<sequence>MSRRAERARRELAAAPPAALVETIRLDRWLCHARVFKTRSLAADRIAAGGIRVNGVPCRKPGQELRPGDVVTAAVPGGVRSLRMRAPGARRGPPAEARLLYDDLDAPAGDGAPGAPWPDEDED</sequence>
<dbReference type="EMBL" id="FNNA01000002">
    <property type="protein sequence ID" value="SDW87155.1"/>
    <property type="molecule type" value="Genomic_DNA"/>
</dbReference>
<dbReference type="InterPro" id="IPR036986">
    <property type="entry name" value="S4_RNA-bd_sf"/>
</dbReference>
<dbReference type="PROSITE" id="PS50889">
    <property type="entry name" value="S4"/>
    <property type="match status" value="1"/>
</dbReference>
<dbReference type="SMART" id="SM00363">
    <property type="entry name" value="S4"/>
    <property type="match status" value="1"/>
</dbReference>
<feature type="region of interest" description="Disordered" evidence="2">
    <location>
        <begin position="102"/>
        <end position="123"/>
    </location>
</feature>
<dbReference type="CDD" id="cd00165">
    <property type="entry name" value="S4"/>
    <property type="match status" value="1"/>
</dbReference>
<proteinExistence type="predicted"/>
<dbReference type="GO" id="GO:0003723">
    <property type="term" value="F:RNA binding"/>
    <property type="evidence" value="ECO:0007669"/>
    <property type="project" value="UniProtKB-KW"/>
</dbReference>
<reference evidence="5" key="1">
    <citation type="submission" date="2016-10" db="EMBL/GenBank/DDBJ databases">
        <authorList>
            <person name="Varghese N."/>
            <person name="Submissions S."/>
        </authorList>
    </citation>
    <scope>NUCLEOTIDE SEQUENCE [LARGE SCALE GENOMIC DNA]</scope>
    <source>
        <strain evidence="5">DSM 29303</strain>
    </source>
</reference>
<keyword evidence="4" id="KW-0346">Stress response</keyword>
<protein>
    <submittedName>
        <fullName evidence="4">Heat shock protein Hsp15</fullName>
    </submittedName>
</protein>
<dbReference type="InterPro" id="IPR002942">
    <property type="entry name" value="S4_RNA-bd"/>
</dbReference>
<dbReference type="Gene3D" id="3.10.290.10">
    <property type="entry name" value="RNA-binding S4 domain"/>
    <property type="match status" value="1"/>
</dbReference>
<evidence type="ECO:0000259" key="3">
    <source>
        <dbReference type="SMART" id="SM00363"/>
    </source>
</evidence>
<evidence type="ECO:0000313" key="5">
    <source>
        <dbReference type="Proteomes" id="UP000182944"/>
    </source>
</evidence>
<gene>
    <name evidence="4" type="ORF">SAMN05444276_102359</name>
</gene>
<evidence type="ECO:0000313" key="4">
    <source>
        <dbReference type="EMBL" id="SDW87155.1"/>
    </source>
</evidence>
<name>A0A1H2X2V9_9RHOB</name>
<evidence type="ECO:0000256" key="1">
    <source>
        <dbReference type="PROSITE-ProRule" id="PRU00182"/>
    </source>
</evidence>
<keyword evidence="1" id="KW-0694">RNA-binding</keyword>
<dbReference type="Proteomes" id="UP000182944">
    <property type="component" value="Unassembled WGS sequence"/>
</dbReference>
<keyword evidence="5" id="KW-1185">Reference proteome</keyword>
<dbReference type="AlphaFoldDB" id="A0A1H2X2V9"/>